<keyword evidence="1" id="KW-0812">Transmembrane</keyword>
<accession>A0A2P2Q5P9</accession>
<keyword evidence="1" id="KW-1133">Transmembrane helix</keyword>
<feature type="transmembrane region" description="Helical" evidence="1">
    <location>
        <begin position="20"/>
        <end position="39"/>
    </location>
</feature>
<keyword evidence="1" id="KW-0472">Membrane</keyword>
<dbReference type="EMBL" id="GGEC01081786">
    <property type="protein sequence ID" value="MBX62270.1"/>
    <property type="molecule type" value="Transcribed_RNA"/>
</dbReference>
<proteinExistence type="predicted"/>
<name>A0A2P2Q5P9_RHIMU</name>
<protein>
    <submittedName>
        <fullName evidence="2">Uncharacterized protein</fullName>
    </submittedName>
</protein>
<evidence type="ECO:0000313" key="2">
    <source>
        <dbReference type="EMBL" id="MBX62270.1"/>
    </source>
</evidence>
<organism evidence="2">
    <name type="scientific">Rhizophora mucronata</name>
    <name type="common">Asiatic mangrove</name>
    <dbReference type="NCBI Taxonomy" id="61149"/>
    <lineage>
        <taxon>Eukaryota</taxon>
        <taxon>Viridiplantae</taxon>
        <taxon>Streptophyta</taxon>
        <taxon>Embryophyta</taxon>
        <taxon>Tracheophyta</taxon>
        <taxon>Spermatophyta</taxon>
        <taxon>Magnoliopsida</taxon>
        <taxon>eudicotyledons</taxon>
        <taxon>Gunneridae</taxon>
        <taxon>Pentapetalae</taxon>
        <taxon>rosids</taxon>
        <taxon>fabids</taxon>
        <taxon>Malpighiales</taxon>
        <taxon>Rhizophoraceae</taxon>
        <taxon>Rhizophora</taxon>
    </lineage>
</organism>
<reference evidence="2" key="1">
    <citation type="submission" date="2018-02" db="EMBL/GenBank/DDBJ databases">
        <title>Rhizophora mucronata_Transcriptome.</title>
        <authorList>
            <person name="Meera S.P."/>
            <person name="Sreeshan A."/>
            <person name="Augustine A."/>
        </authorList>
    </citation>
    <scope>NUCLEOTIDE SEQUENCE</scope>
    <source>
        <tissue evidence="2">Leaf</tissue>
    </source>
</reference>
<sequence>MDIDHTSLDFKLSKLAQKSALVRMSTVCLLVSMYSYLIIPPTFSLMK</sequence>
<evidence type="ECO:0000256" key="1">
    <source>
        <dbReference type="SAM" id="Phobius"/>
    </source>
</evidence>
<dbReference type="AlphaFoldDB" id="A0A2P2Q5P9"/>